<feature type="region of interest" description="Disordered" evidence="2">
    <location>
        <begin position="25"/>
        <end position="44"/>
    </location>
</feature>
<evidence type="ECO:0000259" key="3">
    <source>
        <dbReference type="Pfam" id="PF21762"/>
    </source>
</evidence>
<dbReference type="InterPro" id="IPR036397">
    <property type="entry name" value="RNaseH_sf"/>
</dbReference>
<protein>
    <recommendedName>
        <fullName evidence="3">Gfd2/YDR514C-like C-terminal domain-containing protein</fullName>
    </recommendedName>
</protein>
<evidence type="ECO:0000313" key="5">
    <source>
        <dbReference type="Proteomes" id="UP000784919"/>
    </source>
</evidence>
<evidence type="ECO:0000256" key="2">
    <source>
        <dbReference type="SAM" id="MobiDB-lite"/>
    </source>
</evidence>
<dbReference type="InterPro" id="IPR040151">
    <property type="entry name" value="Gfd2/YDR514C-like"/>
</dbReference>
<accession>A0A9P7MPY9</accession>
<feature type="domain" description="Gfd2/YDR514C-like C-terminal" evidence="3">
    <location>
        <begin position="308"/>
        <end position="491"/>
    </location>
</feature>
<keyword evidence="1" id="KW-0175">Coiled coil</keyword>
<dbReference type="OrthoDB" id="5953249at2759"/>
<reference evidence="4" key="1">
    <citation type="journal article" date="2020" name="bioRxiv">
        <title>Whole genome comparisons of ergot fungi reveals the divergence and evolution of species within the genus Claviceps are the result of varying mechanisms driving genome evolution and host range expansion.</title>
        <authorList>
            <person name="Wyka S.A."/>
            <person name="Mondo S.J."/>
            <person name="Liu M."/>
            <person name="Dettman J."/>
            <person name="Nalam V."/>
            <person name="Broders K.D."/>
        </authorList>
    </citation>
    <scope>NUCLEOTIDE SEQUENCE</scope>
    <source>
        <strain evidence="4">CCC 1102</strain>
    </source>
</reference>
<dbReference type="InterPro" id="IPR048519">
    <property type="entry name" value="Gfd2/YDR514C-like_C"/>
</dbReference>
<dbReference type="GO" id="GO:0005634">
    <property type="term" value="C:nucleus"/>
    <property type="evidence" value="ECO:0007669"/>
    <property type="project" value="TreeGrafter"/>
</dbReference>
<proteinExistence type="predicted"/>
<dbReference type="Pfam" id="PF21762">
    <property type="entry name" value="DEDDh_C"/>
    <property type="match status" value="1"/>
</dbReference>
<sequence>MADQQLQAQLDTLQEVLGKTITFDPSKETSATEREVSLRETSRPSDWQEQHLMCEKPPCGETVPSLVACASAATVPADTEAWDDVTLRPGDSLDPGVAMCPWKRIEKYPSQFIGKRNRPLAQPFFDGIRKSNTWRFFELHFPGDALQSCILVPTVQFVRFLQDINARLGTELCIPRSNEAFFSLNFGQPGTPQARYVGNSRNKPEVLADEQQVLHEEAISWRTADKEHKRAWLANWERSRALVASHDSRDAAKRAKQIAERAEAKKRDMEANLRALQARLGITSAGMGGEEEQQQQFLNDATSSKPVVFLSIDIEVLEDEPRSMTEIGVAVLDTRDLHGREPGPGGFRWWECIKSHHLVVREYASHRNHKYVRGCPDMFQFGESTFPEEWDLIDTLSSILDSYTRDRDIEVMLVGQDLQGDLRYLSNAGYDVAQAVSSVDIVDTQILYQAWAADTQARNLRRILSDLRIPYAFLHNAGNDAMYTLRAMITMGVEGPMPAGETDRTAQLAGHQELLRSSEVQSDDPW</sequence>
<dbReference type="GO" id="GO:0003676">
    <property type="term" value="F:nucleic acid binding"/>
    <property type="evidence" value="ECO:0007669"/>
    <property type="project" value="InterPro"/>
</dbReference>
<name>A0A9P7MPY9_9HYPO</name>
<dbReference type="Gene3D" id="3.30.420.10">
    <property type="entry name" value="Ribonuclease H-like superfamily/Ribonuclease H"/>
    <property type="match status" value="1"/>
</dbReference>
<dbReference type="SUPFAM" id="SSF53098">
    <property type="entry name" value="Ribonuclease H-like"/>
    <property type="match status" value="1"/>
</dbReference>
<dbReference type="AlphaFoldDB" id="A0A9P7MPY9"/>
<dbReference type="InterPro" id="IPR012337">
    <property type="entry name" value="RNaseH-like_sf"/>
</dbReference>
<evidence type="ECO:0000313" key="4">
    <source>
        <dbReference type="EMBL" id="KAG5963950.1"/>
    </source>
</evidence>
<dbReference type="Proteomes" id="UP000784919">
    <property type="component" value="Unassembled WGS sequence"/>
</dbReference>
<organism evidence="4 5">
    <name type="scientific">Claviceps arundinis</name>
    <dbReference type="NCBI Taxonomy" id="1623583"/>
    <lineage>
        <taxon>Eukaryota</taxon>
        <taxon>Fungi</taxon>
        <taxon>Dikarya</taxon>
        <taxon>Ascomycota</taxon>
        <taxon>Pezizomycotina</taxon>
        <taxon>Sordariomycetes</taxon>
        <taxon>Hypocreomycetidae</taxon>
        <taxon>Hypocreales</taxon>
        <taxon>Clavicipitaceae</taxon>
        <taxon>Claviceps</taxon>
    </lineage>
</organism>
<dbReference type="PANTHER" id="PTHR28083:SF1">
    <property type="entry name" value="GOOD FOR FULL DBP5 ACTIVITY PROTEIN 2"/>
    <property type="match status" value="1"/>
</dbReference>
<feature type="coiled-coil region" evidence="1">
    <location>
        <begin position="252"/>
        <end position="279"/>
    </location>
</feature>
<evidence type="ECO:0000256" key="1">
    <source>
        <dbReference type="SAM" id="Coils"/>
    </source>
</evidence>
<gene>
    <name evidence="4" type="ORF">E4U56_002524</name>
</gene>
<dbReference type="PANTHER" id="PTHR28083">
    <property type="entry name" value="GOOD FOR FULL DBP5 ACTIVITY PROTEIN 2"/>
    <property type="match status" value="1"/>
</dbReference>
<comment type="caution">
    <text evidence="4">The sequence shown here is derived from an EMBL/GenBank/DDBJ whole genome shotgun (WGS) entry which is preliminary data.</text>
</comment>
<dbReference type="EMBL" id="SRPS01000183">
    <property type="protein sequence ID" value="KAG5963950.1"/>
    <property type="molecule type" value="Genomic_DNA"/>
</dbReference>